<dbReference type="Proteomes" id="UP000215771">
    <property type="component" value="Unassembled WGS sequence"/>
</dbReference>
<protein>
    <recommendedName>
        <fullName evidence="12">DNA 3'-5' helicase</fullName>
        <ecNumber evidence="12">5.6.2.4</ecNumber>
    </recommendedName>
</protein>
<proteinExistence type="predicted"/>
<evidence type="ECO:0000256" key="10">
    <source>
        <dbReference type="ARBA" id="ARBA00023235"/>
    </source>
</evidence>
<dbReference type="InterPro" id="IPR000212">
    <property type="entry name" value="DNA_helicase_UvrD/REP"/>
</dbReference>
<feature type="domain" description="UvrD-like helicase ATP-binding" evidence="16">
    <location>
        <begin position="11"/>
        <end position="460"/>
    </location>
</feature>
<evidence type="ECO:0000259" key="17">
    <source>
        <dbReference type="PROSITE" id="PS51217"/>
    </source>
</evidence>
<keyword evidence="9" id="KW-0234">DNA repair</keyword>
<dbReference type="InterPro" id="IPR014016">
    <property type="entry name" value="UvrD-like_ATP-bd"/>
</dbReference>
<dbReference type="Pfam" id="PF12705">
    <property type="entry name" value="PDDEXK_1"/>
    <property type="match status" value="1"/>
</dbReference>
<dbReference type="Gene3D" id="1.10.486.10">
    <property type="entry name" value="PCRA, domain 4"/>
    <property type="match status" value="1"/>
</dbReference>
<dbReference type="GO" id="GO:0005829">
    <property type="term" value="C:cytosol"/>
    <property type="evidence" value="ECO:0007669"/>
    <property type="project" value="TreeGrafter"/>
</dbReference>
<feature type="compositionally biased region" description="Low complexity" evidence="15">
    <location>
        <begin position="950"/>
        <end position="961"/>
    </location>
</feature>
<evidence type="ECO:0000256" key="7">
    <source>
        <dbReference type="ARBA" id="ARBA00022840"/>
    </source>
</evidence>
<evidence type="ECO:0000256" key="11">
    <source>
        <dbReference type="ARBA" id="ARBA00034617"/>
    </source>
</evidence>
<dbReference type="PROSITE" id="PS51198">
    <property type="entry name" value="UVRD_HELICASE_ATP_BIND"/>
    <property type="match status" value="1"/>
</dbReference>
<dbReference type="GO" id="GO:0043138">
    <property type="term" value="F:3'-5' DNA helicase activity"/>
    <property type="evidence" value="ECO:0007669"/>
    <property type="project" value="UniProtKB-EC"/>
</dbReference>
<keyword evidence="7 14" id="KW-0067">ATP-binding</keyword>
<feature type="binding site" evidence="14">
    <location>
        <begin position="32"/>
        <end position="39"/>
    </location>
    <ligand>
        <name>ATP</name>
        <dbReference type="ChEBI" id="CHEBI:30616"/>
    </ligand>
</feature>
<feature type="region of interest" description="Disordered" evidence="15">
    <location>
        <begin position="942"/>
        <end position="967"/>
    </location>
</feature>
<dbReference type="InterPro" id="IPR014017">
    <property type="entry name" value="DNA_helicase_UvrD-like_C"/>
</dbReference>
<comment type="catalytic activity">
    <reaction evidence="11">
        <text>Couples ATP hydrolysis with the unwinding of duplex DNA by translocating in the 3'-5' direction.</text>
        <dbReference type="EC" id="5.6.2.4"/>
    </reaction>
</comment>
<keyword evidence="4 14" id="KW-0378">Hydrolase</keyword>
<evidence type="ECO:0000256" key="6">
    <source>
        <dbReference type="ARBA" id="ARBA00022839"/>
    </source>
</evidence>
<dbReference type="SUPFAM" id="SSF52980">
    <property type="entry name" value="Restriction endonuclease-like"/>
    <property type="match status" value="1"/>
</dbReference>
<dbReference type="GO" id="GO:0003677">
    <property type="term" value="F:DNA binding"/>
    <property type="evidence" value="ECO:0007669"/>
    <property type="project" value="UniProtKB-KW"/>
</dbReference>
<dbReference type="SUPFAM" id="SSF52540">
    <property type="entry name" value="P-loop containing nucleoside triphosphate hydrolases"/>
    <property type="match status" value="1"/>
</dbReference>
<evidence type="ECO:0000256" key="1">
    <source>
        <dbReference type="ARBA" id="ARBA00022722"/>
    </source>
</evidence>
<evidence type="ECO:0000256" key="5">
    <source>
        <dbReference type="ARBA" id="ARBA00022806"/>
    </source>
</evidence>
<evidence type="ECO:0000256" key="13">
    <source>
        <dbReference type="ARBA" id="ARBA00048988"/>
    </source>
</evidence>
<evidence type="ECO:0000259" key="16">
    <source>
        <dbReference type="PROSITE" id="PS51198"/>
    </source>
</evidence>
<evidence type="ECO:0000256" key="2">
    <source>
        <dbReference type="ARBA" id="ARBA00022741"/>
    </source>
</evidence>
<evidence type="ECO:0000256" key="4">
    <source>
        <dbReference type="ARBA" id="ARBA00022801"/>
    </source>
</evidence>
<dbReference type="AlphaFoldDB" id="A0A269PAW2"/>
<dbReference type="InterPro" id="IPR027417">
    <property type="entry name" value="P-loop_NTPase"/>
</dbReference>
<dbReference type="GO" id="GO:0004527">
    <property type="term" value="F:exonuclease activity"/>
    <property type="evidence" value="ECO:0007669"/>
    <property type="project" value="UniProtKB-KW"/>
</dbReference>
<evidence type="ECO:0000313" key="18">
    <source>
        <dbReference type="EMBL" id="PAJ68694.1"/>
    </source>
</evidence>
<name>A0A269PAW2_9CORY</name>
<keyword evidence="6" id="KW-0269">Exonuclease</keyword>
<gene>
    <name evidence="18" type="ORF">CIG21_10380</name>
</gene>
<evidence type="ECO:0000256" key="14">
    <source>
        <dbReference type="PROSITE-ProRule" id="PRU00560"/>
    </source>
</evidence>
<dbReference type="InterPro" id="IPR011604">
    <property type="entry name" value="PDDEXK-like_dom_sf"/>
</dbReference>
<dbReference type="PROSITE" id="PS51217">
    <property type="entry name" value="UVRD_HELICASE_CTER"/>
    <property type="match status" value="1"/>
</dbReference>
<dbReference type="InterPro" id="IPR011335">
    <property type="entry name" value="Restrct_endonuc-II-like"/>
</dbReference>
<keyword evidence="3" id="KW-0227">DNA damage</keyword>
<dbReference type="EC" id="5.6.2.4" evidence="12"/>
<dbReference type="Gene3D" id="3.90.320.10">
    <property type="match status" value="1"/>
</dbReference>
<keyword evidence="10" id="KW-0413">Isomerase</keyword>
<dbReference type="Gene3D" id="3.40.50.300">
    <property type="entry name" value="P-loop containing nucleotide triphosphate hydrolases"/>
    <property type="match status" value="4"/>
</dbReference>
<keyword evidence="2 14" id="KW-0547">Nucleotide-binding</keyword>
<keyword evidence="1" id="KW-0540">Nuclease</keyword>
<sequence>MTQTHFADRLVEDEANREFIQNQVELSCFVEAGAGSGKTVMLIQRLLTLIIEHGTRIDQIAAITFNEAAAAELTARLRRALIQVRDTGAYTLGNGQPRAFANPEKAKDRAAAALEGLPGAALGTLHSFCLRVLKQYPLEAGLPPKVDAVDDLATYFSSAQHSEAIIETITALFEGSEEATATIDALPTSISAAEFITQLQYLLGEGVTFKHLQELVEWMDAHWGELGATIKASAFEAPPEDQRRASLRKQLRLIRDRAYASGVSDKLLAFFDDRLAELDAADSLAELELPSPRTTGGNSAEAKEARAEYKAFRQQLDELGCYAGYAATSTIAPVLAALVLRAADARHRTGVLEFHDMIYLTQQLVVDDEVRAKLHEQYHVIFVDEFQDTDPAQLDIVTAIARGPHDTPQPGRLFMVGDPKQSIYKFRNADIDTYVAARTSAAARDADHGVKQLSRNFRSSEAVVAAVNELYGQLFDAHASSNDGPAQAHYVPMLPQDAAEGREGAFIVLQDADAEDLPPAELREREAADVVALIRAAVAGADPRFVHHSGAQAGAPLRYSDIAIVVPTHNDALRLMQVLDDAGIPWVSEGSGALFATPELNDLFTVLRAVADPADDFTRIAALRTALLGCSDADIARWAQVRREHLHEAPESLDASMTQDEVAASVDTCVEQLRRLSAEAQRTDAATMVRRIVAEFGLAEAYAASGHPDHLPRVETLLTLADRFSATTGLGLREFVRWSDTQAETNQGVSEPLLDTGTDAVRFMTIHKSKGREFPMVIAAGMSGHTSSSRAVRTFSRADSTAQFKLKDAPTLNYLVAKAFDDEADANELIRLLYVAMTRAKSVLAIPLQLKKNRPKKKGGPREYTKAQRGAKLAEVIDNSTQYAPIAREELPGFDAIAAPKAQDADRSAPNAERFTTRAEALAKATGITQRMGITAIAHAEDQANPEPTADPASAQPAQSRPADDALPRHTQITGARLRHSLDERVAAAGFPARQINSGLYRDNAGTDFGTAVHDVMEHLPQGDELEQVAATVASLYELPTSAVKDVVRVAASFAESAPYTRSLEPDAQAQRELPVIGTVDGTAVNGFIDLLYRDTNSDTSGWVIADWKTDVTAKPETVTSYFLQLDIYATFLEQALGEPVTRLELIFAGVEKPQVVVFERGRR</sequence>
<dbReference type="RefSeq" id="WP_095278768.1">
    <property type="nucleotide sequence ID" value="NZ_CP047655.1"/>
</dbReference>
<reference evidence="18 19" key="1">
    <citation type="submission" date="2017-08" db="EMBL/GenBank/DDBJ databases">
        <authorList>
            <person name="de Groot N.N."/>
        </authorList>
    </citation>
    <scope>NUCLEOTIDE SEQUENCE [LARGE SCALE GENOMIC DNA]</scope>
    <source>
        <strain evidence="18 19">NBT06-6</strain>
    </source>
</reference>
<dbReference type="GO" id="GO:0000725">
    <property type="term" value="P:recombinational repair"/>
    <property type="evidence" value="ECO:0007669"/>
    <property type="project" value="TreeGrafter"/>
</dbReference>
<keyword evidence="5 14" id="KW-0347">Helicase</keyword>
<comment type="caution">
    <text evidence="18">The sequence shown here is derived from an EMBL/GenBank/DDBJ whole genome shotgun (WGS) entry which is preliminary data.</text>
</comment>
<evidence type="ECO:0000256" key="3">
    <source>
        <dbReference type="ARBA" id="ARBA00022763"/>
    </source>
</evidence>
<dbReference type="InterPro" id="IPR038726">
    <property type="entry name" value="PDDEXK_AddAB-type"/>
</dbReference>
<keyword evidence="8" id="KW-0238">DNA-binding</keyword>
<organism evidence="18 19">
    <name type="scientific">Corynebacterium hadale</name>
    <dbReference type="NCBI Taxonomy" id="2026255"/>
    <lineage>
        <taxon>Bacteria</taxon>
        <taxon>Bacillati</taxon>
        <taxon>Actinomycetota</taxon>
        <taxon>Actinomycetes</taxon>
        <taxon>Mycobacteriales</taxon>
        <taxon>Corynebacteriaceae</taxon>
        <taxon>Corynebacterium</taxon>
    </lineage>
</organism>
<evidence type="ECO:0000256" key="9">
    <source>
        <dbReference type="ARBA" id="ARBA00023204"/>
    </source>
</evidence>
<accession>A0A269PAW2</accession>
<dbReference type="GO" id="GO:0005524">
    <property type="term" value="F:ATP binding"/>
    <property type="evidence" value="ECO:0007669"/>
    <property type="project" value="UniProtKB-UniRule"/>
</dbReference>
<dbReference type="GO" id="GO:0009338">
    <property type="term" value="C:exodeoxyribonuclease V complex"/>
    <property type="evidence" value="ECO:0007669"/>
    <property type="project" value="TreeGrafter"/>
</dbReference>
<dbReference type="Pfam" id="PF13361">
    <property type="entry name" value="UvrD_C"/>
    <property type="match status" value="1"/>
</dbReference>
<dbReference type="EMBL" id="NQMQ01000023">
    <property type="protein sequence ID" value="PAJ68694.1"/>
    <property type="molecule type" value="Genomic_DNA"/>
</dbReference>
<dbReference type="PANTHER" id="PTHR11070">
    <property type="entry name" value="UVRD / RECB / PCRA DNA HELICASE FAMILY MEMBER"/>
    <property type="match status" value="1"/>
</dbReference>
<comment type="catalytic activity">
    <reaction evidence="13">
        <text>ATP + H2O = ADP + phosphate + H(+)</text>
        <dbReference type="Rhea" id="RHEA:13065"/>
        <dbReference type="ChEBI" id="CHEBI:15377"/>
        <dbReference type="ChEBI" id="CHEBI:15378"/>
        <dbReference type="ChEBI" id="CHEBI:30616"/>
        <dbReference type="ChEBI" id="CHEBI:43474"/>
        <dbReference type="ChEBI" id="CHEBI:456216"/>
        <dbReference type="EC" id="5.6.2.4"/>
    </reaction>
</comment>
<dbReference type="Pfam" id="PF00580">
    <property type="entry name" value="UvrD-helicase"/>
    <property type="match status" value="1"/>
</dbReference>
<evidence type="ECO:0000313" key="19">
    <source>
        <dbReference type="Proteomes" id="UP000215771"/>
    </source>
</evidence>
<dbReference type="PANTHER" id="PTHR11070:SF23">
    <property type="entry name" value="RECBCD ENZYME SUBUNIT RECB"/>
    <property type="match status" value="1"/>
</dbReference>
<evidence type="ECO:0000256" key="12">
    <source>
        <dbReference type="ARBA" id="ARBA00034808"/>
    </source>
</evidence>
<feature type="domain" description="UvrD-like helicase C-terminal" evidence="17">
    <location>
        <begin position="473"/>
        <end position="771"/>
    </location>
</feature>
<evidence type="ECO:0000256" key="8">
    <source>
        <dbReference type="ARBA" id="ARBA00023125"/>
    </source>
</evidence>
<evidence type="ECO:0000256" key="15">
    <source>
        <dbReference type="SAM" id="MobiDB-lite"/>
    </source>
</evidence>